<dbReference type="Pfam" id="PF13181">
    <property type="entry name" value="TPR_8"/>
    <property type="match status" value="1"/>
</dbReference>
<dbReference type="PROSITE" id="PS50011">
    <property type="entry name" value="PROTEIN_KINASE_DOM"/>
    <property type="match status" value="1"/>
</dbReference>
<reference evidence="7 8" key="1">
    <citation type="submission" date="2020-02" db="EMBL/GenBank/DDBJ databases">
        <title>Aliifodinibius halophilus 2W32, complete genome.</title>
        <authorList>
            <person name="Li Y."/>
            <person name="Wu S."/>
        </authorList>
    </citation>
    <scope>NUCLEOTIDE SEQUENCE [LARGE SCALE GENOMIC DNA]</scope>
    <source>
        <strain evidence="7 8">2W32</strain>
    </source>
</reference>
<keyword evidence="5" id="KW-0472">Membrane</keyword>
<evidence type="ECO:0000259" key="6">
    <source>
        <dbReference type="PROSITE" id="PS50011"/>
    </source>
</evidence>
<keyword evidence="4" id="KW-0067">ATP-binding</keyword>
<dbReference type="GO" id="GO:0005524">
    <property type="term" value="F:ATP binding"/>
    <property type="evidence" value="ECO:0007669"/>
    <property type="project" value="UniProtKB-KW"/>
</dbReference>
<protein>
    <submittedName>
        <fullName evidence="7">Serine/threonine protein kinase</fullName>
    </submittedName>
</protein>
<dbReference type="PROSITE" id="PS00108">
    <property type="entry name" value="PROTEIN_KINASE_ST"/>
    <property type="match status" value="1"/>
</dbReference>
<keyword evidence="3 7" id="KW-0418">Kinase</keyword>
<keyword evidence="2" id="KW-0547">Nucleotide-binding</keyword>
<dbReference type="AlphaFoldDB" id="A0A6M1SST4"/>
<dbReference type="InterPro" id="IPR000719">
    <property type="entry name" value="Prot_kinase_dom"/>
</dbReference>
<evidence type="ECO:0000313" key="8">
    <source>
        <dbReference type="Proteomes" id="UP000479132"/>
    </source>
</evidence>
<evidence type="ECO:0000256" key="3">
    <source>
        <dbReference type="ARBA" id="ARBA00022777"/>
    </source>
</evidence>
<evidence type="ECO:0000256" key="5">
    <source>
        <dbReference type="SAM" id="Phobius"/>
    </source>
</evidence>
<keyword evidence="8" id="KW-1185">Reference proteome</keyword>
<dbReference type="PANTHER" id="PTHR43289:SF34">
    <property type="entry name" value="SERINE_THREONINE-PROTEIN KINASE YBDM-RELATED"/>
    <property type="match status" value="1"/>
</dbReference>
<dbReference type="Gene3D" id="1.10.510.10">
    <property type="entry name" value="Transferase(Phosphotransferase) domain 1"/>
    <property type="match status" value="1"/>
</dbReference>
<dbReference type="CDD" id="cd14014">
    <property type="entry name" value="STKc_PknB_like"/>
    <property type="match status" value="1"/>
</dbReference>
<organism evidence="7 8">
    <name type="scientific">Fodinibius halophilus</name>
    <dbReference type="NCBI Taxonomy" id="1736908"/>
    <lineage>
        <taxon>Bacteria</taxon>
        <taxon>Pseudomonadati</taxon>
        <taxon>Balneolota</taxon>
        <taxon>Balneolia</taxon>
        <taxon>Balneolales</taxon>
        <taxon>Balneolaceae</taxon>
        <taxon>Fodinibius</taxon>
    </lineage>
</organism>
<evidence type="ECO:0000256" key="2">
    <source>
        <dbReference type="ARBA" id="ARBA00022741"/>
    </source>
</evidence>
<dbReference type="EMBL" id="JAALLS010000001">
    <property type="protein sequence ID" value="NGP86998.1"/>
    <property type="molecule type" value="Genomic_DNA"/>
</dbReference>
<dbReference type="Gene3D" id="1.25.40.10">
    <property type="entry name" value="Tetratricopeptide repeat domain"/>
    <property type="match status" value="2"/>
</dbReference>
<name>A0A6M1SST4_9BACT</name>
<proteinExistence type="predicted"/>
<keyword evidence="1" id="KW-0808">Transferase</keyword>
<dbReference type="Pfam" id="PF13424">
    <property type="entry name" value="TPR_12"/>
    <property type="match status" value="2"/>
</dbReference>
<dbReference type="Pfam" id="PF00069">
    <property type="entry name" value="Pkinase"/>
    <property type="match status" value="1"/>
</dbReference>
<keyword evidence="7" id="KW-0723">Serine/threonine-protein kinase</keyword>
<evidence type="ECO:0000256" key="1">
    <source>
        <dbReference type="ARBA" id="ARBA00022679"/>
    </source>
</evidence>
<dbReference type="SUPFAM" id="SSF48452">
    <property type="entry name" value="TPR-like"/>
    <property type="match status" value="2"/>
</dbReference>
<dbReference type="InterPro" id="IPR011009">
    <property type="entry name" value="Kinase-like_dom_sf"/>
</dbReference>
<dbReference type="PANTHER" id="PTHR43289">
    <property type="entry name" value="MITOGEN-ACTIVATED PROTEIN KINASE KINASE KINASE 20-RELATED"/>
    <property type="match status" value="1"/>
</dbReference>
<gene>
    <name evidence="7" type="ORF">G3569_01425</name>
</gene>
<dbReference type="SMART" id="SM00220">
    <property type="entry name" value="S_TKc"/>
    <property type="match status" value="1"/>
</dbReference>
<dbReference type="SUPFAM" id="SSF56112">
    <property type="entry name" value="Protein kinase-like (PK-like)"/>
    <property type="match status" value="1"/>
</dbReference>
<dbReference type="Gene3D" id="3.30.200.20">
    <property type="entry name" value="Phosphorylase Kinase, domain 1"/>
    <property type="match status" value="1"/>
</dbReference>
<evidence type="ECO:0000313" key="7">
    <source>
        <dbReference type="EMBL" id="NGP86998.1"/>
    </source>
</evidence>
<feature type="transmembrane region" description="Helical" evidence="5">
    <location>
        <begin position="408"/>
        <end position="429"/>
    </location>
</feature>
<sequence>MDHANWDRVEEILDKALTKSENERQPFIEQQCGDNKQLKSWITELLESIESSEGFLETGSVEKDILIPNIIEDLPDEHTSSLVGKQLGAYSITELIEHGGMGSVYLAERSDGAFQHKVAIKIIRRGMDTPSNIARFKQEQNILASLHHPHIGRLYDGGVTNEGLPYLVMEYIDGQPINEYCDEHTLSIDERLSLFRKVCEAVQYAHNNLVIHRDLKPANILITPEGEVKILDFGIAKLLDSDSEIENIHQTRAGARMLTLAYAAPEQINHETITTAADNYALGIVLYKLLIGIHPFEPGETKNRGALKKRITQKTAPKPSSHFRALDTNTQSKIAAKRGCSPHNLFKLISGDLDAIVCKSLRKNAADRYNSIELFIEDLRRFSNDQPITARAGHFRYVATKFLKRNKIAINTAAAFLIILIGLISYHTIQISQERNQAQLEAQKANQVKNFLVNILQSSDPFIDNSNPNLTLQEVLDNGAKKVQTELQGYPAIQADLLLTMGLIYENLALYPKAEAILTDGLKISTQLPEEDIQLKGNILQQLAASKMWQGRFSESDSLLQHMHDLFIDNFGPETPRLSPVYNDWGLLMQEWGKLDKAQQLYKRSIQLADLDFIDTTSLATMHHNLATVFKDQGKLDSAITYYNKTLEFRYQLTPEGHPATANTLSLLASALYAKGDLLSADSLHRKALKIRKQTLPPEHPHIAASQVRLGQVLLKLGKPKQAQELLTKAIPVLSNSFPENHWRVRAAKGVLAVSWMLQGRLTEAEQPLLNAFQTFKNRFGLKDWRTKEALKTLGQLYSAMGKPQQAVKYKNKLLLGT</sequence>
<evidence type="ECO:0000256" key="4">
    <source>
        <dbReference type="ARBA" id="ARBA00022840"/>
    </source>
</evidence>
<dbReference type="Proteomes" id="UP000479132">
    <property type="component" value="Unassembled WGS sequence"/>
</dbReference>
<dbReference type="InterPro" id="IPR011990">
    <property type="entry name" value="TPR-like_helical_dom_sf"/>
</dbReference>
<dbReference type="GO" id="GO:0004674">
    <property type="term" value="F:protein serine/threonine kinase activity"/>
    <property type="evidence" value="ECO:0007669"/>
    <property type="project" value="UniProtKB-KW"/>
</dbReference>
<feature type="domain" description="Protein kinase" evidence="6">
    <location>
        <begin position="90"/>
        <end position="383"/>
    </location>
</feature>
<dbReference type="InterPro" id="IPR019734">
    <property type="entry name" value="TPR_rpt"/>
</dbReference>
<comment type="caution">
    <text evidence="7">The sequence shown here is derived from an EMBL/GenBank/DDBJ whole genome shotgun (WGS) entry which is preliminary data.</text>
</comment>
<accession>A0A6M1SST4</accession>
<keyword evidence="5" id="KW-1133">Transmembrane helix</keyword>
<dbReference type="SMART" id="SM00028">
    <property type="entry name" value="TPR"/>
    <property type="match status" value="5"/>
</dbReference>
<dbReference type="InterPro" id="IPR008271">
    <property type="entry name" value="Ser/Thr_kinase_AS"/>
</dbReference>
<dbReference type="RefSeq" id="WP_165265325.1">
    <property type="nucleotide sequence ID" value="NZ_JAALLS010000001.1"/>
</dbReference>
<keyword evidence="5" id="KW-0812">Transmembrane</keyword>